<dbReference type="RefSeq" id="WP_234812448.1">
    <property type="nucleotide sequence ID" value="NZ_CAACXP010000003.1"/>
</dbReference>
<comment type="caution">
    <text evidence="1">The sequence shown here is derived from an EMBL/GenBank/DDBJ whole genome shotgun (WGS) entry which is preliminary data.</text>
</comment>
<evidence type="ECO:0000313" key="2">
    <source>
        <dbReference type="Proteomes" id="UP000185210"/>
    </source>
</evidence>
<proteinExistence type="predicted"/>
<reference evidence="1 2" key="1">
    <citation type="submission" date="2016-11" db="EMBL/GenBank/DDBJ databases">
        <authorList>
            <consortium name="Pathogen Informatics"/>
        </authorList>
    </citation>
    <scope>NUCLEOTIDE SEQUENCE [LARGE SCALE GENOMIC DNA]</scope>
    <source>
        <strain evidence="1 2">104</strain>
    </source>
</reference>
<name>A0AB38D4M9_9MYCO</name>
<accession>A0AB38D4M9</accession>
<dbReference type="AlphaFoldDB" id="A0AB38D4M9"/>
<organism evidence="1 2">
    <name type="scientific">Mycobacteroides abscessus subsp. abscessus</name>
    <dbReference type="NCBI Taxonomy" id="1185650"/>
    <lineage>
        <taxon>Bacteria</taxon>
        <taxon>Bacillati</taxon>
        <taxon>Actinomycetota</taxon>
        <taxon>Actinomycetes</taxon>
        <taxon>Mycobacteriales</taxon>
        <taxon>Mycobacteriaceae</taxon>
        <taxon>Mycobacteroides</taxon>
        <taxon>Mycobacteroides abscessus</taxon>
    </lineage>
</organism>
<gene>
    <name evidence="1" type="ORF">SAMEA2070301_04521</name>
</gene>
<protein>
    <submittedName>
        <fullName evidence="1">Uncharacterized protein</fullName>
    </submittedName>
</protein>
<evidence type="ECO:0000313" key="1">
    <source>
        <dbReference type="EMBL" id="SIB77981.1"/>
    </source>
</evidence>
<dbReference type="Proteomes" id="UP000185210">
    <property type="component" value="Unassembled WGS sequence"/>
</dbReference>
<dbReference type="EMBL" id="FSHM01000008">
    <property type="protein sequence ID" value="SIB77981.1"/>
    <property type="molecule type" value="Genomic_DNA"/>
</dbReference>
<sequence>MVLNHAKFNEGVEEFLSDVSVAMSCFPLQPSLEVELADADSERLRAVVDAKVDLVAADSEADSLAQFTANYKLCMDSYGDYLAVEHSSFVLKATLDRTPIIRWDYDRRATNKPNSHVQMTAHRGALSHLLSRLNHPTPHSVESLHMPMGGERFRPCLEDIIEFLIRDCGFCGGPNWRAVLREGRAKWRRIQTRAVVRDAPAVAADQLESMGYTVTPPEDGHCDERTDRLTAW</sequence>